<dbReference type="Proteomes" id="UP001497482">
    <property type="component" value="Chromosome 3"/>
</dbReference>
<accession>A0AAV2LQ55</accession>
<evidence type="ECO:0000313" key="1">
    <source>
        <dbReference type="EMBL" id="CAL1602392.1"/>
    </source>
</evidence>
<dbReference type="EMBL" id="OZ035825">
    <property type="protein sequence ID" value="CAL1602392.1"/>
    <property type="molecule type" value="Genomic_DNA"/>
</dbReference>
<evidence type="ECO:0000313" key="2">
    <source>
        <dbReference type="Proteomes" id="UP001497482"/>
    </source>
</evidence>
<keyword evidence="2" id="KW-1185">Reference proteome</keyword>
<dbReference type="AlphaFoldDB" id="A0AAV2LQ55"/>
<gene>
    <name evidence="1" type="ORF">KC01_LOCUS30170</name>
</gene>
<protein>
    <submittedName>
        <fullName evidence="1">Uncharacterized protein</fullName>
    </submittedName>
</protein>
<name>A0AAV2LQ55_KNICA</name>
<reference evidence="1 2" key="1">
    <citation type="submission" date="2024-04" db="EMBL/GenBank/DDBJ databases">
        <authorList>
            <person name="Waldvogel A.-M."/>
            <person name="Schoenle A."/>
        </authorList>
    </citation>
    <scope>NUCLEOTIDE SEQUENCE [LARGE SCALE GENOMIC DNA]</scope>
</reference>
<proteinExistence type="predicted"/>
<organism evidence="1 2">
    <name type="scientific">Knipowitschia caucasica</name>
    <name type="common">Caucasian dwarf goby</name>
    <name type="synonym">Pomatoschistus caucasicus</name>
    <dbReference type="NCBI Taxonomy" id="637954"/>
    <lineage>
        <taxon>Eukaryota</taxon>
        <taxon>Metazoa</taxon>
        <taxon>Chordata</taxon>
        <taxon>Craniata</taxon>
        <taxon>Vertebrata</taxon>
        <taxon>Euteleostomi</taxon>
        <taxon>Actinopterygii</taxon>
        <taxon>Neopterygii</taxon>
        <taxon>Teleostei</taxon>
        <taxon>Neoteleostei</taxon>
        <taxon>Acanthomorphata</taxon>
        <taxon>Gobiaria</taxon>
        <taxon>Gobiiformes</taxon>
        <taxon>Gobioidei</taxon>
        <taxon>Gobiidae</taxon>
        <taxon>Gobiinae</taxon>
        <taxon>Knipowitschia</taxon>
    </lineage>
</organism>
<sequence length="109" mass="12266">MVEGEEDGDGEEEERRGRGHVGLCYLQVCAEAALSLSLLTSALSPHITNSTLHQIQPLVMSPSGVGGDITTLHRDEKWTAVTWDRRTTERWRPRKQRNLLRSERQGRSG</sequence>